<sequence>CVSEGKDPRHMGDVVLLESGLA</sequence>
<dbReference type="EMBL" id="MIGC01003211">
    <property type="protein sequence ID" value="PHJ19798.1"/>
    <property type="molecule type" value="Genomic_DNA"/>
</dbReference>
<comment type="caution">
    <text evidence="1">The sequence shown here is derived from an EMBL/GenBank/DDBJ whole genome shotgun (WGS) entry which is preliminary data.</text>
</comment>
<feature type="non-terminal residue" evidence="1">
    <location>
        <position position="1"/>
    </location>
</feature>
<accession>A0A2C6KTR8</accession>
<evidence type="ECO:0000313" key="2">
    <source>
        <dbReference type="Proteomes" id="UP000221165"/>
    </source>
</evidence>
<dbReference type="Proteomes" id="UP000221165">
    <property type="component" value="Unassembled WGS sequence"/>
</dbReference>
<protein>
    <submittedName>
        <fullName evidence="1">Uncharacterized protein</fullName>
    </submittedName>
</protein>
<dbReference type="VEuPathDB" id="ToxoDB:CSUI_006372"/>
<reference evidence="1 2" key="1">
    <citation type="journal article" date="2017" name="Int. J. Parasitol.">
        <title>The genome of the protozoan parasite Cystoisospora suis and a reverse vaccinology approach to identify vaccine candidates.</title>
        <authorList>
            <person name="Palmieri N."/>
            <person name="Shrestha A."/>
            <person name="Ruttkowski B."/>
            <person name="Beck T."/>
            <person name="Vogl C."/>
            <person name="Tomley F."/>
            <person name="Blake D.P."/>
            <person name="Joachim A."/>
        </authorList>
    </citation>
    <scope>NUCLEOTIDE SEQUENCE [LARGE SCALE GENOMIC DNA]</scope>
    <source>
        <strain evidence="1 2">Wien I</strain>
    </source>
</reference>
<dbReference type="AlphaFoldDB" id="A0A2C6KTR8"/>
<keyword evidence="2" id="KW-1185">Reference proteome</keyword>
<gene>
    <name evidence="1" type="ORF">CSUI_006372</name>
</gene>
<evidence type="ECO:0000313" key="1">
    <source>
        <dbReference type="EMBL" id="PHJ19798.1"/>
    </source>
</evidence>
<name>A0A2C6KTR8_9APIC</name>
<organism evidence="1 2">
    <name type="scientific">Cystoisospora suis</name>
    <dbReference type="NCBI Taxonomy" id="483139"/>
    <lineage>
        <taxon>Eukaryota</taxon>
        <taxon>Sar</taxon>
        <taxon>Alveolata</taxon>
        <taxon>Apicomplexa</taxon>
        <taxon>Conoidasida</taxon>
        <taxon>Coccidia</taxon>
        <taxon>Eucoccidiorida</taxon>
        <taxon>Eimeriorina</taxon>
        <taxon>Sarcocystidae</taxon>
        <taxon>Cystoisospora</taxon>
    </lineage>
</organism>
<proteinExistence type="predicted"/>